<reference evidence="8" key="1">
    <citation type="submission" date="2020-06" db="EMBL/GenBank/DDBJ databases">
        <title>WGS assembly of Ceratodon purpureus strain R40.</title>
        <authorList>
            <person name="Carey S.B."/>
            <person name="Jenkins J."/>
            <person name="Shu S."/>
            <person name="Lovell J.T."/>
            <person name="Sreedasyam A."/>
            <person name="Maumus F."/>
            <person name="Tiley G.P."/>
            <person name="Fernandez-Pozo N."/>
            <person name="Barry K."/>
            <person name="Chen C."/>
            <person name="Wang M."/>
            <person name="Lipzen A."/>
            <person name="Daum C."/>
            <person name="Saski C.A."/>
            <person name="Payton A.C."/>
            <person name="Mcbreen J.C."/>
            <person name="Conrad R.E."/>
            <person name="Kollar L.M."/>
            <person name="Olsson S."/>
            <person name="Huttunen S."/>
            <person name="Landis J.B."/>
            <person name="Wickett N.J."/>
            <person name="Johnson M.G."/>
            <person name="Rensing S.A."/>
            <person name="Grimwood J."/>
            <person name="Schmutz J."/>
            <person name="Mcdaniel S.F."/>
        </authorList>
    </citation>
    <scope>NUCLEOTIDE SEQUENCE</scope>
    <source>
        <strain evidence="8">R40</strain>
    </source>
</reference>
<gene>
    <name evidence="8" type="ORF">KC19_12G042000</name>
</gene>
<evidence type="ECO:0000256" key="4">
    <source>
        <dbReference type="ARBA" id="ARBA00022468"/>
    </source>
</evidence>
<feature type="compositionally biased region" description="Basic and acidic residues" evidence="6">
    <location>
        <begin position="581"/>
        <end position="600"/>
    </location>
</feature>
<feature type="compositionally biased region" description="Polar residues" evidence="6">
    <location>
        <begin position="556"/>
        <end position="569"/>
    </location>
</feature>
<evidence type="ECO:0000256" key="3">
    <source>
        <dbReference type="ARBA" id="ARBA00015817"/>
    </source>
</evidence>
<evidence type="ECO:0000313" key="8">
    <source>
        <dbReference type="EMBL" id="KAG0553827.1"/>
    </source>
</evidence>
<dbReference type="GO" id="GO:0005737">
    <property type="term" value="C:cytoplasm"/>
    <property type="evidence" value="ECO:0007669"/>
    <property type="project" value="UniProtKB-SubCell"/>
</dbReference>
<evidence type="ECO:0000256" key="2">
    <source>
        <dbReference type="ARBA" id="ARBA00008856"/>
    </source>
</evidence>
<comment type="subcellular location">
    <subcellularLocation>
        <location evidence="1">Cytoplasm</location>
    </subcellularLocation>
</comment>
<sequence>MDHAKGSGKRLQPTSSDAFPMDPDLEGFDDFTIASSWERFIAGVETACRDWLSTPRPDLQAAGAEKVEAVDNMYKVNQELSSDSQKFRLEFYFQGTSEDDREEWKDGLHPLQLCFNVTDFLVISPLNIAEGVDPAEASLLLSTVAVALANCGSQLPAFVPVHESKRKSYQGILGAKTHSARFEADRITSWVPVRFMHLEGLYDLFVSKLAFRTVGDLSAPSVSVEFSMRLTYRTPTPKSQNDIDGNDEGKLIGKGWDAACSWGEWHALEDPVKGFELVTTWRRRTVKSSLEMAEYENVSTLEADKWLLSLVDTSKEKDREKEESVGFAGRLPSMVLAFHVANEANFVEDFAAADKPYVQHITQSLDLPDPVEVDRVLKDIFQEDQRVTGCGEMNQDFGHGVKGSPADSLFSRFCLHALQFGGCNIRAIAVLWIEFVREVRLFWNEGDRLPRMALDSPPDPTTCLLHQKLQLLQLCIQHSKAGKKIVEDAPKAEHIDLSQGGKPDSENVLEIVEEAKHLNMDSGVNGSQEDHSQDDVSSEENWQDTTDEQLEMDTVFSPQETVRKSSGNRTKPKNRSSTPRKLHEPINKEEGASNRNESKRVVSDMDAFKAANPGANLEDFVQSQSLQHRIDPSVCASSHSDAASENIAGTSEMREMADLTSEPGMWWRQMWDSKRAQMKDVQKPPFDHIREAEKVLHYLDTIRPQELVAQMLATSYLLVADGLKTTVSDYMVSPAMAQQLEELYASMASLLPSLYTPKHEGESCDPDINVNLLHLCSMFEKVEENVLLAVSLGQKLKGTPRLLADFLDNYVGRKGNAAPRLLVQGVTPRRWKEGGATERELVATLFPALGPTQAWKRSLRMGNFLNGHEPIRREIVFSSCYDLMDHYPDGSRRQRVSTKDSYTHRMYLCGTSSDLQVALSVISTD</sequence>
<keyword evidence="5" id="KW-0963">Cytoplasm</keyword>
<evidence type="ECO:0000256" key="5">
    <source>
        <dbReference type="ARBA" id="ARBA00022490"/>
    </source>
</evidence>
<feature type="domain" description="Rab3GAP catalytic subunit conserved" evidence="7">
    <location>
        <begin position="591"/>
        <end position="699"/>
    </location>
</feature>
<evidence type="ECO:0000256" key="6">
    <source>
        <dbReference type="SAM" id="MobiDB-lite"/>
    </source>
</evidence>
<dbReference type="AlphaFoldDB" id="A0A8T0G5Y0"/>
<feature type="region of interest" description="Disordered" evidence="6">
    <location>
        <begin position="519"/>
        <end position="600"/>
    </location>
</feature>
<keyword evidence="9" id="KW-1185">Reference proteome</keyword>
<organism evidence="8 9">
    <name type="scientific">Ceratodon purpureus</name>
    <name type="common">Fire moss</name>
    <name type="synonym">Dicranum purpureum</name>
    <dbReference type="NCBI Taxonomy" id="3225"/>
    <lineage>
        <taxon>Eukaryota</taxon>
        <taxon>Viridiplantae</taxon>
        <taxon>Streptophyta</taxon>
        <taxon>Embryophyta</taxon>
        <taxon>Bryophyta</taxon>
        <taxon>Bryophytina</taxon>
        <taxon>Bryopsida</taxon>
        <taxon>Dicranidae</taxon>
        <taxon>Pseudoditrichales</taxon>
        <taxon>Ditrichaceae</taxon>
        <taxon>Ceratodon</taxon>
    </lineage>
</organism>
<dbReference type="EMBL" id="CM026433">
    <property type="protein sequence ID" value="KAG0553827.1"/>
    <property type="molecule type" value="Genomic_DNA"/>
</dbReference>
<comment type="caution">
    <text evidence="8">The sequence shown here is derived from an EMBL/GenBank/DDBJ whole genome shotgun (WGS) entry which is preliminary data.</text>
</comment>
<evidence type="ECO:0000256" key="1">
    <source>
        <dbReference type="ARBA" id="ARBA00004496"/>
    </source>
</evidence>
<evidence type="ECO:0000313" key="9">
    <source>
        <dbReference type="Proteomes" id="UP000822688"/>
    </source>
</evidence>
<proteinExistence type="inferred from homology"/>
<dbReference type="InterPro" id="IPR045700">
    <property type="entry name" value="Rab3GAP1"/>
</dbReference>
<feature type="region of interest" description="Disordered" evidence="6">
    <location>
        <begin position="1"/>
        <end position="20"/>
    </location>
</feature>
<dbReference type="PANTHER" id="PTHR21422">
    <property type="entry name" value="RAB3 GTPASE-ACTIVATING PROTEIN CATALYTIC SUBUNIT"/>
    <property type="match status" value="1"/>
</dbReference>
<dbReference type="GO" id="GO:0005096">
    <property type="term" value="F:GTPase activator activity"/>
    <property type="evidence" value="ECO:0007669"/>
    <property type="project" value="UniProtKB-KW"/>
</dbReference>
<protein>
    <recommendedName>
        <fullName evidence="3">Rab3 GTPase-activating protein catalytic subunit</fullName>
    </recommendedName>
</protein>
<accession>A0A8T0G5Y0</accession>
<dbReference type="InterPro" id="IPR026147">
    <property type="entry name" value="Rab3GAP1_conserved"/>
</dbReference>
<dbReference type="Pfam" id="PF13890">
    <property type="entry name" value="Rab3-GTPase_cat"/>
    <property type="match status" value="1"/>
</dbReference>
<evidence type="ECO:0000259" key="7">
    <source>
        <dbReference type="Pfam" id="PF13890"/>
    </source>
</evidence>
<dbReference type="PANTHER" id="PTHR21422:SF9">
    <property type="entry name" value="RAB3 GTPASE-ACTIVATING PROTEIN CATALYTIC SUBUNIT"/>
    <property type="match status" value="1"/>
</dbReference>
<feature type="compositionally biased region" description="Acidic residues" evidence="6">
    <location>
        <begin position="536"/>
        <end position="551"/>
    </location>
</feature>
<comment type="similarity">
    <text evidence="2">Belongs to the Rab3-GAP catalytic subunit family.</text>
</comment>
<dbReference type="Proteomes" id="UP000822688">
    <property type="component" value="Chromosome 12"/>
</dbReference>
<feature type="compositionally biased region" description="Basic residues" evidence="6">
    <location>
        <begin position="570"/>
        <end position="580"/>
    </location>
</feature>
<name>A0A8T0G5Y0_CERPU</name>
<keyword evidence="4" id="KW-0343">GTPase activation</keyword>